<dbReference type="SUPFAM" id="SSF52047">
    <property type="entry name" value="RNI-like"/>
    <property type="match status" value="1"/>
</dbReference>
<dbReference type="OMA" id="NARLFIP"/>
<dbReference type="SMART" id="SM00256">
    <property type="entry name" value="FBOX"/>
    <property type="match status" value="1"/>
</dbReference>
<dbReference type="InterPro" id="IPR001810">
    <property type="entry name" value="F-box_dom"/>
</dbReference>
<accession>A9NUV1</accession>
<proteinExistence type="evidence at transcript level"/>
<dbReference type="InterPro" id="IPR006553">
    <property type="entry name" value="Leu-rich_rpt_Cys-con_subtyp"/>
</dbReference>
<evidence type="ECO:0000259" key="1">
    <source>
        <dbReference type="SMART" id="SM00256"/>
    </source>
</evidence>
<dbReference type="PANTHER" id="PTHR13318">
    <property type="entry name" value="PARTNER OF PAIRED, ISOFORM B-RELATED"/>
    <property type="match status" value="1"/>
</dbReference>
<dbReference type="Pfam" id="PF12937">
    <property type="entry name" value="F-box-like"/>
    <property type="match status" value="1"/>
</dbReference>
<evidence type="ECO:0000313" key="2">
    <source>
        <dbReference type="EMBL" id="ABK24412.1"/>
    </source>
</evidence>
<dbReference type="Gene3D" id="1.20.1280.50">
    <property type="match status" value="1"/>
</dbReference>
<dbReference type="AlphaFoldDB" id="A9NUV1"/>
<dbReference type="GO" id="GO:0031146">
    <property type="term" value="P:SCF-dependent proteasomal ubiquitin-dependent protein catabolic process"/>
    <property type="evidence" value="ECO:0007669"/>
    <property type="project" value="TreeGrafter"/>
</dbReference>
<dbReference type="Pfam" id="PF13516">
    <property type="entry name" value="LRR_6"/>
    <property type="match status" value="1"/>
</dbReference>
<dbReference type="PANTHER" id="PTHR13318:SF131">
    <property type="entry name" value="F-BOX DOMAIN-CONTAINING PROTEIN"/>
    <property type="match status" value="1"/>
</dbReference>
<organism evidence="2">
    <name type="scientific">Picea sitchensis</name>
    <name type="common">Sitka spruce</name>
    <name type="synonym">Pinus sitchensis</name>
    <dbReference type="NCBI Taxonomy" id="3332"/>
    <lineage>
        <taxon>Eukaryota</taxon>
        <taxon>Viridiplantae</taxon>
        <taxon>Streptophyta</taxon>
        <taxon>Embryophyta</taxon>
        <taxon>Tracheophyta</taxon>
        <taxon>Spermatophyta</taxon>
        <taxon>Pinopsida</taxon>
        <taxon>Pinidae</taxon>
        <taxon>Conifers I</taxon>
        <taxon>Pinales</taxon>
        <taxon>Pinaceae</taxon>
        <taxon>Picea</taxon>
    </lineage>
</organism>
<dbReference type="Gene3D" id="3.80.10.10">
    <property type="entry name" value="Ribonuclease Inhibitor"/>
    <property type="match status" value="2"/>
</dbReference>
<dbReference type="InterPro" id="IPR001611">
    <property type="entry name" value="Leu-rich_rpt"/>
</dbReference>
<dbReference type="FunFam" id="1.20.1280.50:FF:000023">
    <property type="entry name" value="F-box/LRR-repeat protein 4"/>
    <property type="match status" value="1"/>
</dbReference>
<dbReference type="Pfam" id="PF25372">
    <property type="entry name" value="DUF7885"/>
    <property type="match status" value="1"/>
</dbReference>
<protein>
    <recommendedName>
        <fullName evidence="1">F-box domain-containing protein</fullName>
    </recommendedName>
</protein>
<feature type="domain" description="F-box" evidence="1">
    <location>
        <begin position="37"/>
        <end position="75"/>
    </location>
</feature>
<dbReference type="SUPFAM" id="SSF81383">
    <property type="entry name" value="F-box domain"/>
    <property type="match status" value="1"/>
</dbReference>
<dbReference type="InterPro" id="IPR032675">
    <property type="entry name" value="LRR_dom_sf"/>
</dbReference>
<dbReference type="InterPro" id="IPR057207">
    <property type="entry name" value="FBXL15_LRR"/>
</dbReference>
<dbReference type="SMART" id="SM00367">
    <property type="entry name" value="LRR_CC"/>
    <property type="match status" value="7"/>
</dbReference>
<sequence length="498" mass="54422">MGQSNSSLSPPPMGLFLENSEVERFDVYPEQDLIVYLPDECLASIFQKLTNEDRNACSLVCSRWHRIESKSRQRLVLMARTELSSLLPALFMRFEHVTVLSLKCSRKFPSIDNKALSLIGKSFTHLKKIKLKGCIEITDEGLESFSLVCGPIKKFSCGSCGFGGKGLNSILKNCNELEDLTAKRLRRLDGQTERIGPGKGKLQRLCLKDIYNGQLFAPLLSGSKCLRTLILSRNSGYWDQMLESSTENLQQLTELQIESMHLGDRGLMAVSKCSKLEVFYMSRVSDCTDRGIYAVANGCRRLRKVHLDSGKSKRIGEQGLLSIATKCPQLQELVLMGIATSVVSLNALASHCPVLERMALCNSDSVGDLEMSCISAKFIALKKLCIKNCPISDDGLVTIAGGCPSLIKLKVKRCKGVTSKSVCQVQTKRGSLIVAVDGGSQTAGEDDQGRSLQLGDDRVIRESTHVLCGSRGHLIKTKLGTAASNLLRGSSSGGHSHV</sequence>
<dbReference type="InterPro" id="IPR036047">
    <property type="entry name" value="F-box-like_dom_sf"/>
</dbReference>
<dbReference type="GO" id="GO:0019005">
    <property type="term" value="C:SCF ubiquitin ligase complex"/>
    <property type="evidence" value="ECO:0007669"/>
    <property type="project" value="TreeGrafter"/>
</dbReference>
<dbReference type="FunFam" id="3.80.10.10:FF:000449">
    <property type="entry name" value="F-box protein SKIP2"/>
    <property type="match status" value="1"/>
</dbReference>
<dbReference type="CDD" id="cd22159">
    <property type="entry name" value="F-box_AtTIR1-like"/>
    <property type="match status" value="1"/>
</dbReference>
<reference evidence="2" key="1">
    <citation type="journal article" date="2008" name="BMC Genomics">
        <title>A conifer genomics resource of 200,000 spruce (Picea spp.) ESTs and 6,464 high-quality, sequence-finished full-length cDNAs for Sitka spruce (Picea sitchensis).</title>
        <authorList>
            <person name="Ralph S.G."/>
            <person name="Chun H.J."/>
            <person name="Kolosova N."/>
            <person name="Cooper D."/>
            <person name="Oddy C."/>
            <person name="Ritland C.E."/>
            <person name="Kirkpatrick R."/>
            <person name="Moore R."/>
            <person name="Barber S."/>
            <person name="Holt R.A."/>
            <person name="Jones S.J."/>
            <person name="Marra M.A."/>
            <person name="Douglas C.J."/>
            <person name="Ritland K."/>
            <person name="Bohlmann J."/>
        </authorList>
    </citation>
    <scope>NUCLEOTIDE SEQUENCE</scope>
    <source>
        <tissue evidence="2">Green portion of the leader tissue</tissue>
    </source>
</reference>
<dbReference type="EMBL" id="EF085104">
    <property type="protein sequence ID" value="ABK24412.1"/>
    <property type="molecule type" value="mRNA"/>
</dbReference>
<name>A9NUV1_PICSI</name>